<reference evidence="1" key="1">
    <citation type="submission" date="2014-09" db="EMBL/GenBank/DDBJ databases">
        <authorList>
            <person name="Magalhaes I.L.F."/>
            <person name="Oliveira U."/>
            <person name="Santos F.R."/>
            <person name="Vidigal T.H.D.A."/>
            <person name="Brescovit A.D."/>
            <person name="Santos A.J."/>
        </authorList>
    </citation>
    <scope>NUCLEOTIDE SEQUENCE</scope>
    <source>
        <tissue evidence="1">Shoot tissue taken approximately 20 cm above the soil surface</tissue>
    </source>
</reference>
<proteinExistence type="predicted"/>
<dbReference type="EMBL" id="GBRH01206923">
    <property type="protein sequence ID" value="JAD90972.1"/>
    <property type="molecule type" value="Transcribed_RNA"/>
</dbReference>
<reference evidence="1" key="2">
    <citation type="journal article" date="2015" name="Data Brief">
        <title>Shoot transcriptome of the giant reed, Arundo donax.</title>
        <authorList>
            <person name="Barrero R.A."/>
            <person name="Guerrero F.D."/>
            <person name="Moolhuijzen P."/>
            <person name="Goolsby J.A."/>
            <person name="Tidwell J."/>
            <person name="Bellgard S.E."/>
            <person name="Bellgard M.I."/>
        </authorList>
    </citation>
    <scope>NUCLEOTIDE SEQUENCE</scope>
    <source>
        <tissue evidence="1">Shoot tissue taken approximately 20 cm above the soil surface</tissue>
    </source>
</reference>
<protein>
    <submittedName>
        <fullName evidence="1">Uncharacterized protein</fullName>
    </submittedName>
</protein>
<sequence>MQRPKIPFLYLHRTCLIAIGSNCTTVLSPPIPHRRSPPPPFLLSGRHCSTPSSPTSVANSPCSSSSPATLSLEELPRIFSTNPWTGFALSWSELHEPAPSSLGAALRTKLASSRNWPPPVSLDPIASTHSLPLALRTDLIASWGELVAELARIKDPATTAFCRRL</sequence>
<dbReference type="AlphaFoldDB" id="A0A0A9E4R4"/>
<accession>A0A0A9E4R4</accession>
<organism evidence="1">
    <name type="scientific">Arundo donax</name>
    <name type="common">Giant reed</name>
    <name type="synonym">Donax arundinaceus</name>
    <dbReference type="NCBI Taxonomy" id="35708"/>
    <lineage>
        <taxon>Eukaryota</taxon>
        <taxon>Viridiplantae</taxon>
        <taxon>Streptophyta</taxon>
        <taxon>Embryophyta</taxon>
        <taxon>Tracheophyta</taxon>
        <taxon>Spermatophyta</taxon>
        <taxon>Magnoliopsida</taxon>
        <taxon>Liliopsida</taxon>
        <taxon>Poales</taxon>
        <taxon>Poaceae</taxon>
        <taxon>PACMAD clade</taxon>
        <taxon>Arundinoideae</taxon>
        <taxon>Arundineae</taxon>
        <taxon>Arundo</taxon>
    </lineage>
</organism>
<name>A0A0A9E4R4_ARUDO</name>
<evidence type="ECO:0000313" key="1">
    <source>
        <dbReference type="EMBL" id="JAD90972.1"/>
    </source>
</evidence>